<evidence type="ECO:0000256" key="1">
    <source>
        <dbReference type="ARBA" id="ARBA00004651"/>
    </source>
</evidence>
<dbReference type="GO" id="GO:0043952">
    <property type="term" value="P:protein transport by the Sec complex"/>
    <property type="evidence" value="ECO:0007669"/>
    <property type="project" value="UniProtKB-UniRule"/>
</dbReference>
<feature type="domain" description="SecDF P1 head subdomain" evidence="12">
    <location>
        <begin position="162"/>
        <end position="257"/>
    </location>
</feature>
<feature type="transmembrane region" description="Helical" evidence="9">
    <location>
        <begin position="378"/>
        <end position="396"/>
    </location>
</feature>
<keyword evidence="4 9" id="KW-0812">Transmembrane</keyword>
<dbReference type="Gene3D" id="3.30.1360.200">
    <property type="match status" value="1"/>
</dbReference>
<feature type="transmembrane region" description="Helical" evidence="9">
    <location>
        <begin position="402"/>
        <end position="421"/>
    </location>
</feature>
<dbReference type="AlphaFoldDB" id="A0A2M7AWX2"/>
<dbReference type="Pfam" id="PF02355">
    <property type="entry name" value="SecD_SecF_C"/>
    <property type="match status" value="1"/>
</dbReference>
<keyword evidence="7 9" id="KW-0811">Translocation</keyword>
<keyword evidence="8 9" id="KW-0472">Membrane</keyword>
<dbReference type="InterPro" id="IPR048634">
    <property type="entry name" value="SecD_SecF_C"/>
</dbReference>
<dbReference type="EMBL" id="PEVY01000051">
    <property type="protein sequence ID" value="PIU75134.1"/>
    <property type="molecule type" value="Genomic_DNA"/>
</dbReference>
<evidence type="ECO:0000256" key="2">
    <source>
        <dbReference type="ARBA" id="ARBA00022448"/>
    </source>
</evidence>
<evidence type="ECO:0000256" key="4">
    <source>
        <dbReference type="ARBA" id="ARBA00022692"/>
    </source>
</evidence>
<dbReference type="InterPro" id="IPR022646">
    <property type="entry name" value="SecD/SecF_CS"/>
</dbReference>
<feature type="transmembrane region" description="Helical" evidence="9">
    <location>
        <begin position="329"/>
        <end position="350"/>
    </location>
</feature>
<dbReference type="InterPro" id="IPR054384">
    <property type="entry name" value="SecDF_P1_head"/>
</dbReference>
<evidence type="ECO:0000256" key="8">
    <source>
        <dbReference type="ARBA" id="ARBA00023136"/>
    </source>
</evidence>
<dbReference type="GO" id="GO:0065002">
    <property type="term" value="P:intracellular protein transmembrane transport"/>
    <property type="evidence" value="ECO:0007669"/>
    <property type="project" value="UniProtKB-UniRule"/>
</dbReference>
<evidence type="ECO:0000259" key="10">
    <source>
        <dbReference type="Pfam" id="PF02355"/>
    </source>
</evidence>
<dbReference type="Gene3D" id="3.30.70.3400">
    <property type="match status" value="1"/>
</dbReference>
<keyword evidence="3 9" id="KW-1003">Cell membrane</keyword>
<dbReference type="GO" id="GO:0015450">
    <property type="term" value="F:protein-transporting ATPase activity"/>
    <property type="evidence" value="ECO:0007669"/>
    <property type="project" value="InterPro"/>
</dbReference>
<dbReference type="InterPro" id="IPR022813">
    <property type="entry name" value="SecD/SecF_arch_bac"/>
</dbReference>
<dbReference type="HAMAP" id="MF_01463_B">
    <property type="entry name" value="SecD_B"/>
    <property type="match status" value="1"/>
</dbReference>
<evidence type="ECO:0000256" key="7">
    <source>
        <dbReference type="ARBA" id="ARBA00023010"/>
    </source>
</evidence>
<dbReference type="Pfam" id="PF22599">
    <property type="entry name" value="SecDF_P1_head"/>
    <property type="match status" value="1"/>
</dbReference>
<evidence type="ECO:0000313" key="13">
    <source>
        <dbReference type="EMBL" id="PIU75134.1"/>
    </source>
</evidence>
<feature type="domain" description="Protein translocase subunit SecDF P1" evidence="11">
    <location>
        <begin position="74"/>
        <end position="134"/>
    </location>
</feature>
<evidence type="ECO:0000313" key="14">
    <source>
        <dbReference type="Proteomes" id="UP000228775"/>
    </source>
</evidence>
<dbReference type="InterPro" id="IPR055344">
    <property type="entry name" value="SecD_SecF_C_bact"/>
</dbReference>
<dbReference type="SUPFAM" id="SSF82866">
    <property type="entry name" value="Multidrug efflux transporter AcrB transmembrane domain"/>
    <property type="match status" value="1"/>
</dbReference>
<keyword evidence="6 9" id="KW-1133">Transmembrane helix</keyword>
<feature type="domain" description="Protein export membrane protein SecD/SecF C-terminal" evidence="10">
    <location>
        <begin position="259"/>
        <end position="430"/>
    </location>
</feature>
<evidence type="ECO:0000256" key="3">
    <source>
        <dbReference type="ARBA" id="ARBA00022475"/>
    </source>
</evidence>
<dbReference type="PANTHER" id="PTHR30081:SF1">
    <property type="entry name" value="PROTEIN TRANSLOCASE SUBUNIT SECD"/>
    <property type="match status" value="1"/>
</dbReference>
<proteinExistence type="inferred from homology"/>
<accession>A0A2M7AWX2</accession>
<gene>
    <name evidence="9 13" type="primary">secD</name>
    <name evidence="13" type="ORF">COS76_02455</name>
</gene>
<sequence>MIALTGFTSYPKAWDKATNWLNPQLDRVGFLSWINLPNWHNWPFQLGLDLQGGTHLVYEADTSQIKVEDISTAMQGVRDVIERRINIFGVKEPLIQIESTPKHHRLIVELAGIQNTSQAIQMIGQTPSLDFREERPAEDTQQILALQQQGQYLYEDPYFQPTDLTGKNLKKAQLIFDQNTGQPKVGLEFDSEGTKLFADLTKKNIGKRIGIYLDQTPISAPNVNEEIPSGQAEISGNFTTEEARILVQRLNAGALPVPIQLVSQQTVGPSLGKVSLGASLRAAFFGLMVIMIFLIVFYRLSGLLASASLLIYGAILLSIFKLIPVTLTLSGIAGFVLSLGMAVDANILIFERQKEEVKQGKNFGESFKQGFKRAWPSIRDGNITTLITCAILYLIGTGMIKGFALTLGLGILINMFTAMVINKKFIQWLEGTRLSKYNWLFNRKWK</sequence>
<organism evidence="13 14">
    <name type="scientific">Candidatus Portnoybacteria bacterium CG06_land_8_20_14_3_00_39_12</name>
    <dbReference type="NCBI Taxonomy" id="1974809"/>
    <lineage>
        <taxon>Bacteria</taxon>
        <taxon>Candidatus Portnoyibacteriota</taxon>
    </lineage>
</organism>
<dbReference type="GO" id="GO:0005886">
    <property type="term" value="C:plasma membrane"/>
    <property type="evidence" value="ECO:0007669"/>
    <property type="project" value="UniProtKB-SubCell"/>
</dbReference>
<dbReference type="Pfam" id="PF07549">
    <property type="entry name" value="Sec_GG"/>
    <property type="match status" value="1"/>
</dbReference>
<name>A0A2M7AWX2_9BACT</name>
<comment type="caution">
    <text evidence="9">Lacks conserved residue(s) required for the propagation of feature annotation.</text>
</comment>
<dbReference type="Proteomes" id="UP000228775">
    <property type="component" value="Unassembled WGS sequence"/>
</dbReference>
<dbReference type="FunFam" id="1.20.1640.10:FF:000004">
    <property type="entry name" value="Protein translocase subunit SecD"/>
    <property type="match status" value="1"/>
</dbReference>
<evidence type="ECO:0000259" key="12">
    <source>
        <dbReference type="Pfam" id="PF22599"/>
    </source>
</evidence>
<comment type="subunit">
    <text evidence="9">Forms a complex with SecF. Part of the essential Sec protein translocation apparatus which comprises SecA, SecYEG and auxiliary proteins SecDF. Other proteins may also be involved.</text>
</comment>
<feature type="transmembrane region" description="Helical" evidence="9">
    <location>
        <begin position="303"/>
        <end position="323"/>
    </location>
</feature>
<keyword evidence="2 9" id="KW-0813">Transport</keyword>
<protein>
    <recommendedName>
        <fullName evidence="9">Protein translocase subunit SecD</fullName>
    </recommendedName>
</protein>
<dbReference type="InterPro" id="IPR001036">
    <property type="entry name" value="Acrflvin-R"/>
</dbReference>
<dbReference type="InterPro" id="IPR005791">
    <property type="entry name" value="SecD"/>
</dbReference>
<dbReference type="GO" id="GO:0006605">
    <property type="term" value="P:protein targeting"/>
    <property type="evidence" value="ECO:0007669"/>
    <property type="project" value="UniProtKB-UniRule"/>
</dbReference>
<comment type="subcellular location">
    <subcellularLocation>
        <location evidence="1 9">Cell membrane</location>
        <topology evidence="1 9">Multi-pass membrane protein</topology>
    </subcellularLocation>
</comment>
<comment type="similarity">
    <text evidence="9">Belongs to the SecD/SecF family. SecD subfamily.</text>
</comment>
<dbReference type="PRINTS" id="PR00702">
    <property type="entry name" value="ACRIFLAVINRP"/>
</dbReference>
<evidence type="ECO:0000256" key="9">
    <source>
        <dbReference type="HAMAP-Rule" id="MF_01463"/>
    </source>
</evidence>
<evidence type="ECO:0000256" key="6">
    <source>
        <dbReference type="ARBA" id="ARBA00022989"/>
    </source>
</evidence>
<keyword evidence="5 9" id="KW-0653">Protein transport</keyword>
<dbReference type="NCBIfam" id="TIGR00916">
    <property type="entry name" value="2A0604s01"/>
    <property type="match status" value="1"/>
</dbReference>
<dbReference type="Pfam" id="PF21760">
    <property type="entry name" value="SecD_1st"/>
    <property type="match status" value="1"/>
</dbReference>
<comment type="function">
    <text evidence="9">Part of the Sec protein translocase complex. Interacts with the SecYEG preprotein conducting channel. SecDF uses the proton motive force (PMF) to complete protein translocation after the ATP-dependent function of SecA.</text>
</comment>
<reference evidence="14" key="1">
    <citation type="submission" date="2017-09" db="EMBL/GenBank/DDBJ databases">
        <title>Depth-based differentiation of microbial function through sediment-hosted aquifers and enrichment of novel symbionts in the deep terrestrial subsurface.</title>
        <authorList>
            <person name="Probst A.J."/>
            <person name="Ladd B."/>
            <person name="Jarett J.K."/>
            <person name="Geller-Mcgrath D.E."/>
            <person name="Sieber C.M.K."/>
            <person name="Emerson J.B."/>
            <person name="Anantharaman K."/>
            <person name="Thomas B.C."/>
            <person name="Malmstrom R."/>
            <person name="Stieglmeier M."/>
            <person name="Klingl A."/>
            <person name="Woyke T."/>
            <person name="Ryan C.M."/>
            <person name="Banfield J.F."/>
        </authorList>
    </citation>
    <scope>NUCLEOTIDE SEQUENCE [LARGE SCALE GENOMIC DNA]</scope>
</reference>
<dbReference type="PANTHER" id="PTHR30081">
    <property type="entry name" value="PROTEIN-EXPORT MEMBRANE PROTEIN SEC"/>
    <property type="match status" value="1"/>
</dbReference>
<dbReference type="InterPro" id="IPR048631">
    <property type="entry name" value="SecD_1st"/>
</dbReference>
<comment type="caution">
    <text evidence="13">The sequence shown here is derived from an EMBL/GenBank/DDBJ whole genome shotgun (WGS) entry which is preliminary data.</text>
</comment>
<feature type="transmembrane region" description="Helical" evidence="9">
    <location>
        <begin position="278"/>
        <end position="298"/>
    </location>
</feature>
<dbReference type="Gene3D" id="1.20.1640.10">
    <property type="entry name" value="Multidrug efflux transporter AcrB transmembrane domain"/>
    <property type="match status" value="1"/>
</dbReference>
<evidence type="ECO:0000259" key="11">
    <source>
        <dbReference type="Pfam" id="PF21760"/>
    </source>
</evidence>
<evidence type="ECO:0000256" key="5">
    <source>
        <dbReference type="ARBA" id="ARBA00022927"/>
    </source>
</evidence>
<dbReference type="NCBIfam" id="TIGR01129">
    <property type="entry name" value="secD"/>
    <property type="match status" value="1"/>
</dbReference>